<keyword evidence="2" id="KW-0812">Transmembrane</keyword>
<dbReference type="PANTHER" id="PTHR40940">
    <property type="entry name" value="PROTEIN BATD-RELATED"/>
    <property type="match status" value="1"/>
</dbReference>
<keyword evidence="6" id="KW-1185">Reference proteome</keyword>
<keyword evidence="2" id="KW-1133">Transmembrane helix</keyword>
<reference evidence="5 6" key="1">
    <citation type="submission" date="2023-08" db="EMBL/GenBank/DDBJ databases">
        <title>Pleionea litopenaei sp. nov., isolated from stomach of juvenile Litopenaeus vannamei.</title>
        <authorList>
            <person name="Rho A.M."/>
            <person name="Hwang C.Y."/>
        </authorList>
    </citation>
    <scope>NUCLEOTIDE SEQUENCE [LARGE SCALE GENOMIC DNA]</scope>
    <source>
        <strain evidence="5 6">HL-JVS1</strain>
    </source>
</reference>
<evidence type="ECO:0000256" key="3">
    <source>
        <dbReference type="SAM" id="SignalP"/>
    </source>
</evidence>
<dbReference type="InterPro" id="IPR057699">
    <property type="entry name" value="DUF7939"/>
</dbReference>
<dbReference type="KEGG" id="plei:Q9312_00700"/>
<dbReference type="Pfam" id="PF13584">
    <property type="entry name" value="BatD"/>
    <property type="match status" value="1"/>
</dbReference>
<protein>
    <submittedName>
        <fullName evidence="5">BatD family protein</fullName>
    </submittedName>
</protein>
<feature type="region of interest" description="Disordered" evidence="1">
    <location>
        <begin position="376"/>
        <end position="410"/>
    </location>
</feature>
<feature type="compositionally biased region" description="Low complexity" evidence="1">
    <location>
        <begin position="382"/>
        <end position="407"/>
    </location>
</feature>
<proteinExistence type="predicted"/>
<dbReference type="Pfam" id="PF25607">
    <property type="entry name" value="DUF7939"/>
    <property type="match status" value="1"/>
</dbReference>
<dbReference type="AlphaFoldDB" id="A0AA51RU15"/>
<feature type="domain" description="DUF7939" evidence="4">
    <location>
        <begin position="465"/>
        <end position="534"/>
    </location>
</feature>
<dbReference type="PANTHER" id="PTHR40940:SF1">
    <property type="entry name" value="PROTEIN BATD"/>
    <property type="match status" value="1"/>
</dbReference>
<evidence type="ECO:0000256" key="2">
    <source>
        <dbReference type="SAM" id="Phobius"/>
    </source>
</evidence>
<accession>A0AA51RU15</accession>
<evidence type="ECO:0000259" key="4">
    <source>
        <dbReference type="Pfam" id="PF25607"/>
    </source>
</evidence>
<evidence type="ECO:0000256" key="1">
    <source>
        <dbReference type="SAM" id="MobiDB-lite"/>
    </source>
</evidence>
<gene>
    <name evidence="5" type="ORF">Q9312_00700</name>
</gene>
<dbReference type="InterPro" id="IPR025738">
    <property type="entry name" value="BatD"/>
</dbReference>
<name>A0AA51RU15_9GAMM</name>
<dbReference type="EMBL" id="CP133548">
    <property type="protein sequence ID" value="WMS87464.1"/>
    <property type="molecule type" value="Genomic_DNA"/>
</dbReference>
<evidence type="ECO:0000313" key="5">
    <source>
        <dbReference type="EMBL" id="WMS87464.1"/>
    </source>
</evidence>
<dbReference type="RefSeq" id="WP_309202607.1">
    <property type="nucleotide sequence ID" value="NZ_CP133548.1"/>
</dbReference>
<dbReference type="Proteomes" id="UP001239782">
    <property type="component" value="Chromosome"/>
</dbReference>
<sequence>MKKLFHLLAIVVISMISLNASAGVKAFLDRKDVRTQETFTLTIEADFNATETPDLSTLPDGIKLLGSTKFHQSSNYNGRVQIQLGWKVILLAEEPGIFTIPSFTLDNQSSQPIQVTVEEPTNNFSTDDKLEAIMLKSELSTESVYVQEQLVLTLKLYRAVQTQYSKLTENLMIEDAIVERVGEDTQYETIINNTRFLVLERRFAIFPQKSGNLTIPKLVYSADVLQPGSSGYGRILGRTRPVTITTEEQSIPVKPYPQGHTGLWLPSQALTINSRWSSIGEKIVGEPSTWTITLQGVGVHENQLPELVLPEVDGIKWYPDTAEKERKINSEGIVGQRVERIAVVPTKAGNIQLPEISVRWFNVKTEQYETATLPSQSISVKPNPNQTSNTSTATTTSTIPQTNTGTNDSPQVITRGVKEYWQWLTFLFAGLWFITLIYALLKKTSSVTSNQASSSATLVSSPLKEQIKKSLMDKNASLTYQLLIRWFNQLQGTQSFNDHLQAIKHSETRDSLLQLEVSLFSQSAKSWQDYELLRKQLNVIENDLRLRKPSAKKKPLPELYPS</sequence>
<organism evidence="5 6">
    <name type="scientific">Pleionea litopenaei</name>
    <dbReference type="NCBI Taxonomy" id="3070815"/>
    <lineage>
        <taxon>Bacteria</taxon>
        <taxon>Pseudomonadati</taxon>
        <taxon>Pseudomonadota</taxon>
        <taxon>Gammaproteobacteria</taxon>
        <taxon>Oceanospirillales</taxon>
        <taxon>Pleioneaceae</taxon>
        <taxon>Pleionea</taxon>
    </lineage>
</organism>
<keyword evidence="3" id="KW-0732">Signal</keyword>
<feature type="transmembrane region" description="Helical" evidence="2">
    <location>
        <begin position="420"/>
        <end position="441"/>
    </location>
</feature>
<feature type="signal peptide" evidence="3">
    <location>
        <begin position="1"/>
        <end position="22"/>
    </location>
</feature>
<feature type="chain" id="PRO_5041437853" evidence="3">
    <location>
        <begin position="23"/>
        <end position="562"/>
    </location>
</feature>
<keyword evidence="2" id="KW-0472">Membrane</keyword>
<evidence type="ECO:0000313" key="6">
    <source>
        <dbReference type="Proteomes" id="UP001239782"/>
    </source>
</evidence>